<gene>
    <name evidence="3" type="ORF">HannXRQ_Chr14g0437321</name>
    <name evidence="2" type="ORF">HanXRQr2_Chr14g0637551</name>
</gene>
<proteinExistence type="predicted"/>
<name>A0A251SHB3_HELAN</name>
<dbReference type="Gramene" id="mRNA:HanXRQr2_Chr14g0637551">
    <property type="protein sequence ID" value="CDS:HanXRQr2_Chr14g0637551.1"/>
    <property type="gene ID" value="HanXRQr2_Chr14g0637551"/>
</dbReference>
<protein>
    <submittedName>
        <fullName evidence="3">Uncharacterized protein</fullName>
    </submittedName>
</protein>
<sequence length="93" mass="11096">MNLDILWSQKHTRSSTFDYRNYAIYRNKILKVYIYSISHLDSSTPLERPSQTHAQHLSQPHIISNTLHPLPESELRRNQNLQNYTQTRRKTCT</sequence>
<accession>A0A251SHB3</accession>
<reference evidence="3" key="2">
    <citation type="submission" date="2017-02" db="EMBL/GenBank/DDBJ databases">
        <title>Sunflower complete genome.</title>
        <authorList>
            <person name="Langlade N."/>
            <person name="Munos S."/>
        </authorList>
    </citation>
    <scope>NUCLEOTIDE SEQUENCE [LARGE SCALE GENOMIC DNA]</scope>
    <source>
        <tissue evidence="3">Leaves</tissue>
    </source>
</reference>
<evidence type="ECO:0000313" key="2">
    <source>
        <dbReference type="EMBL" id="KAF5768536.1"/>
    </source>
</evidence>
<evidence type="ECO:0000256" key="1">
    <source>
        <dbReference type="SAM" id="MobiDB-lite"/>
    </source>
</evidence>
<feature type="region of interest" description="Disordered" evidence="1">
    <location>
        <begin position="73"/>
        <end position="93"/>
    </location>
</feature>
<dbReference type="AlphaFoldDB" id="A0A251SHB3"/>
<dbReference type="InParanoid" id="A0A251SHB3"/>
<evidence type="ECO:0000313" key="4">
    <source>
        <dbReference type="Proteomes" id="UP000215914"/>
    </source>
</evidence>
<evidence type="ECO:0000313" key="3">
    <source>
        <dbReference type="EMBL" id="OTF97685.1"/>
    </source>
</evidence>
<organism evidence="3 4">
    <name type="scientific">Helianthus annuus</name>
    <name type="common">Common sunflower</name>
    <dbReference type="NCBI Taxonomy" id="4232"/>
    <lineage>
        <taxon>Eukaryota</taxon>
        <taxon>Viridiplantae</taxon>
        <taxon>Streptophyta</taxon>
        <taxon>Embryophyta</taxon>
        <taxon>Tracheophyta</taxon>
        <taxon>Spermatophyta</taxon>
        <taxon>Magnoliopsida</taxon>
        <taxon>eudicotyledons</taxon>
        <taxon>Gunneridae</taxon>
        <taxon>Pentapetalae</taxon>
        <taxon>asterids</taxon>
        <taxon>campanulids</taxon>
        <taxon>Asterales</taxon>
        <taxon>Asteraceae</taxon>
        <taxon>Asteroideae</taxon>
        <taxon>Heliantheae alliance</taxon>
        <taxon>Heliantheae</taxon>
        <taxon>Helianthus</taxon>
    </lineage>
</organism>
<dbReference type="Proteomes" id="UP000215914">
    <property type="component" value="Chromosome 14"/>
</dbReference>
<dbReference type="EMBL" id="MNCJ02000329">
    <property type="protein sequence ID" value="KAF5768536.1"/>
    <property type="molecule type" value="Genomic_DNA"/>
</dbReference>
<reference evidence="2 4" key="1">
    <citation type="journal article" date="2017" name="Nature">
        <title>The sunflower genome provides insights into oil metabolism, flowering and Asterid evolution.</title>
        <authorList>
            <person name="Badouin H."/>
            <person name="Gouzy J."/>
            <person name="Grassa C.J."/>
            <person name="Murat F."/>
            <person name="Staton S.E."/>
            <person name="Cottret L."/>
            <person name="Lelandais-Briere C."/>
            <person name="Owens G.L."/>
            <person name="Carrere S."/>
            <person name="Mayjonade B."/>
            <person name="Legrand L."/>
            <person name="Gill N."/>
            <person name="Kane N.C."/>
            <person name="Bowers J.E."/>
            <person name="Hubner S."/>
            <person name="Bellec A."/>
            <person name="Berard A."/>
            <person name="Berges H."/>
            <person name="Blanchet N."/>
            <person name="Boniface M.C."/>
            <person name="Brunel D."/>
            <person name="Catrice O."/>
            <person name="Chaidir N."/>
            <person name="Claudel C."/>
            <person name="Donnadieu C."/>
            <person name="Faraut T."/>
            <person name="Fievet G."/>
            <person name="Helmstetter N."/>
            <person name="King M."/>
            <person name="Knapp S.J."/>
            <person name="Lai Z."/>
            <person name="Le Paslier M.C."/>
            <person name="Lippi Y."/>
            <person name="Lorenzon L."/>
            <person name="Mandel J.R."/>
            <person name="Marage G."/>
            <person name="Marchand G."/>
            <person name="Marquand E."/>
            <person name="Bret-Mestries E."/>
            <person name="Morien E."/>
            <person name="Nambeesan S."/>
            <person name="Nguyen T."/>
            <person name="Pegot-Espagnet P."/>
            <person name="Pouilly N."/>
            <person name="Raftis F."/>
            <person name="Sallet E."/>
            <person name="Schiex T."/>
            <person name="Thomas J."/>
            <person name="Vandecasteele C."/>
            <person name="Vares D."/>
            <person name="Vear F."/>
            <person name="Vautrin S."/>
            <person name="Crespi M."/>
            <person name="Mangin B."/>
            <person name="Burke J.M."/>
            <person name="Salse J."/>
            <person name="Munos S."/>
            <person name="Vincourt P."/>
            <person name="Rieseberg L.H."/>
            <person name="Langlade N.B."/>
        </authorList>
    </citation>
    <scope>NUCLEOTIDE SEQUENCE [LARGE SCALE GENOMIC DNA]</scope>
    <source>
        <strain evidence="4">cv. SF193</strain>
        <tissue evidence="2">Leaves</tissue>
    </source>
</reference>
<dbReference type="EMBL" id="CM007903">
    <property type="protein sequence ID" value="OTF97685.1"/>
    <property type="molecule type" value="Genomic_DNA"/>
</dbReference>
<reference evidence="2" key="3">
    <citation type="submission" date="2020-06" db="EMBL/GenBank/DDBJ databases">
        <title>Helianthus annuus Genome sequencing and assembly Release 2.</title>
        <authorList>
            <person name="Gouzy J."/>
            <person name="Langlade N."/>
            <person name="Munos S."/>
        </authorList>
    </citation>
    <scope>NUCLEOTIDE SEQUENCE</scope>
    <source>
        <tissue evidence="2">Leaves</tissue>
    </source>
</reference>
<keyword evidence="4" id="KW-1185">Reference proteome</keyword>